<evidence type="ECO:0000256" key="6">
    <source>
        <dbReference type="ARBA" id="ARBA00022989"/>
    </source>
</evidence>
<comment type="caution">
    <text evidence="10">The sequence shown here is derived from an EMBL/GenBank/DDBJ whole genome shotgun (WGS) entry which is preliminary data.</text>
</comment>
<keyword evidence="5" id="KW-0769">Symport</keyword>
<comment type="subcellular location">
    <subcellularLocation>
        <location evidence="1">Cell membrane</location>
        <topology evidence="1">Multi-pass membrane protein</topology>
    </subcellularLocation>
</comment>
<dbReference type="InterPro" id="IPR020846">
    <property type="entry name" value="MFS_dom"/>
</dbReference>
<feature type="transmembrane region" description="Helical" evidence="8">
    <location>
        <begin position="7"/>
        <end position="32"/>
    </location>
</feature>
<dbReference type="PANTHER" id="PTHR43528">
    <property type="entry name" value="ALPHA-KETOGLUTARATE PERMEASE"/>
    <property type="match status" value="1"/>
</dbReference>
<feature type="domain" description="Major facilitator superfamily (MFS) profile" evidence="9">
    <location>
        <begin position="5"/>
        <end position="392"/>
    </location>
</feature>
<evidence type="ECO:0000256" key="3">
    <source>
        <dbReference type="ARBA" id="ARBA00022475"/>
    </source>
</evidence>
<evidence type="ECO:0000256" key="7">
    <source>
        <dbReference type="ARBA" id="ARBA00023136"/>
    </source>
</evidence>
<gene>
    <name evidence="10" type="ORF">CS533_05990</name>
</gene>
<dbReference type="InterPro" id="IPR036259">
    <property type="entry name" value="MFS_trans_sf"/>
</dbReference>
<accession>A0A2G4U673</accession>
<evidence type="ECO:0000256" key="1">
    <source>
        <dbReference type="ARBA" id="ARBA00004651"/>
    </source>
</evidence>
<dbReference type="PROSITE" id="PS00216">
    <property type="entry name" value="SUGAR_TRANSPORT_1"/>
    <property type="match status" value="1"/>
</dbReference>
<dbReference type="InterPro" id="IPR051084">
    <property type="entry name" value="H+-coupled_symporters"/>
</dbReference>
<keyword evidence="3" id="KW-1003">Cell membrane</keyword>
<keyword evidence="4 8" id="KW-0812">Transmembrane</keyword>
<evidence type="ECO:0000256" key="4">
    <source>
        <dbReference type="ARBA" id="ARBA00022692"/>
    </source>
</evidence>
<feature type="transmembrane region" description="Helical" evidence="8">
    <location>
        <begin position="141"/>
        <end position="163"/>
    </location>
</feature>
<dbReference type="SUPFAM" id="SSF103473">
    <property type="entry name" value="MFS general substrate transporter"/>
    <property type="match status" value="1"/>
</dbReference>
<name>A0A2G4U673_YERBE</name>
<dbReference type="PROSITE" id="PS50850">
    <property type="entry name" value="MFS"/>
    <property type="match status" value="1"/>
</dbReference>
<organism evidence="10 11">
    <name type="scientific">Yersinia bercovieri</name>
    <dbReference type="NCBI Taxonomy" id="634"/>
    <lineage>
        <taxon>Bacteria</taxon>
        <taxon>Pseudomonadati</taxon>
        <taxon>Pseudomonadota</taxon>
        <taxon>Gammaproteobacteria</taxon>
        <taxon>Enterobacterales</taxon>
        <taxon>Yersiniaceae</taxon>
        <taxon>Yersinia</taxon>
    </lineage>
</organism>
<evidence type="ECO:0000313" key="10">
    <source>
        <dbReference type="EMBL" id="PHZ28266.1"/>
    </source>
</evidence>
<dbReference type="RefSeq" id="WP_005275569.1">
    <property type="nucleotide sequence ID" value="NZ_CABHQL010000076.1"/>
</dbReference>
<feature type="transmembrane region" description="Helical" evidence="8">
    <location>
        <begin position="251"/>
        <end position="271"/>
    </location>
</feature>
<reference evidence="10 11" key="1">
    <citation type="submission" date="2017-10" db="EMBL/GenBank/DDBJ databases">
        <authorList>
            <person name="Banno H."/>
            <person name="Chua N.-H."/>
        </authorList>
    </citation>
    <scope>NUCLEOTIDE SEQUENCE [LARGE SCALE GENOMIC DNA]</scope>
    <source>
        <strain evidence="10 11">SCPM-O-B-7607</strain>
    </source>
</reference>
<evidence type="ECO:0000256" key="8">
    <source>
        <dbReference type="SAM" id="Phobius"/>
    </source>
</evidence>
<evidence type="ECO:0000256" key="5">
    <source>
        <dbReference type="ARBA" id="ARBA00022847"/>
    </source>
</evidence>
<feature type="transmembrane region" description="Helical" evidence="8">
    <location>
        <begin position="215"/>
        <end position="231"/>
    </location>
</feature>
<feature type="transmembrane region" description="Helical" evidence="8">
    <location>
        <begin position="76"/>
        <end position="96"/>
    </location>
</feature>
<dbReference type="GO" id="GO:0015293">
    <property type="term" value="F:symporter activity"/>
    <property type="evidence" value="ECO:0007669"/>
    <property type="project" value="UniProtKB-KW"/>
</dbReference>
<dbReference type="Proteomes" id="UP000229378">
    <property type="component" value="Unassembled WGS sequence"/>
</dbReference>
<feature type="transmembrane region" description="Helical" evidence="8">
    <location>
        <begin position="44"/>
        <end position="64"/>
    </location>
</feature>
<feature type="transmembrane region" description="Helical" evidence="8">
    <location>
        <begin position="175"/>
        <end position="194"/>
    </location>
</feature>
<feature type="transmembrane region" description="Helical" evidence="8">
    <location>
        <begin position="280"/>
        <end position="300"/>
    </location>
</feature>
<keyword evidence="2" id="KW-0813">Transport</keyword>
<feature type="transmembrane region" description="Helical" evidence="8">
    <location>
        <begin position="340"/>
        <end position="359"/>
    </location>
</feature>
<dbReference type="InterPro" id="IPR005829">
    <property type="entry name" value="Sugar_transporter_CS"/>
</dbReference>
<dbReference type="AlphaFoldDB" id="A0A2G4U673"/>
<dbReference type="EMBL" id="PEHN01000004">
    <property type="protein sequence ID" value="PHZ28266.1"/>
    <property type="molecule type" value="Genomic_DNA"/>
</dbReference>
<keyword evidence="6 8" id="KW-1133">Transmembrane helix</keyword>
<dbReference type="GO" id="GO:0005886">
    <property type="term" value="C:plasma membrane"/>
    <property type="evidence" value="ECO:0007669"/>
    <property type="project" value="UniProtKB-SubCell"/>
</dbReference>
<evidence type="ECO:0000313" key="11">
    <source>
        <dbReference type="Proteomes" id="UP000229378"/>
    </source>
</evidence>
<evidence type="ECO:0000259" key="9">
    <source>
        <dbReference type="PROSITE" id="PS50850"/>
    </source>
</evidence>
<sequence length="392" mass="43183">MKWKFRLGAVAGNTLEYYDIAVFAAISMYLSAEFARQGYQNPESIVWGIFALRFITRPLGGYIIGRYADQAGRKAALVLTSLITGLATLCMALLPINTLGYYAPLVVLLLQMTLSLSFGGEVASLTTYLFDDPATNERARICSLIVGSSLIGVLASLIIVYLLEHTLDSETMQTVGWRIPLLLGIVNIAVSFWFRIKLPSQATMAYKRRVNWVDAMHICLIMAPATTVFYAQNMSMSIIRESLHIGDFKNLYAIFSTALFCLLLMLTGWLADRYASASKVFAWGVYSLIIFSTPLYLLLSSTIFEFVLLAQLFISANAAMILCGNLSVIAQVAKGHTATMGVGCNISISLFGGMTPLIIDSLLPYGLTYAGIYISLSGFALLLSYWIFKTRY</sequence>
<feature type="transmembrane region" description="Helical" evidence="8">
    <location>
        <begin position="102"/>
        <end position="129"/>
    </location>
</feature>
<evidence type="ECO:0000256" key="2">
    <source>
        <dbReference type="ARBA" id="ARBA00022448"/>
    </source>
</evidence>
<dbReference type="PANTHER" id="PTHR43528:SF1">
    <property type="entry name" value="ALPHA-KETOGLUTARATE PERMEASE"/>
    <property type="match status" value="1"/>
</dbReference>
<feature type="transmembrane region" description="Helical" evidence="8">
    <location>
        <begin position="306"/>
        <end position="328"/>
    </location>
</feature>
<dbReference type="Gene3D" id="1.20.1250.20">
    <property type="entry name" value="MFS general substrate transporter like domains"/>
    <property type="match status" value="1"/>
</dbReference>
<proteinExistence type="predicted"/>
<keyword evidence="7 8" id="KW-0472">Membrane</keyword>
<protein>
    <submittedName>
        <fullName evidence="10">MFS transporter</fullName>
    </submittedName>
</protein>
<feature type="transmembrane region" description="Helical" evidence="8">
    <location>
        <begin position="365"/>
        <end position="388"/>
    </location>
</feature>